<feature type="region of interest" description="Disordered" evidence="7">
    <location>
        <begin position="357"/>
        <end position="378"/>
    </location>
</feature>
<dbReference type="PANTHER" id="PTHR13468:SF1">
    <property type="entry name" value="PROTEIN DEK"/>
    <property type="match status" value="1"/>
</dbReference>
<dbReference type="Gene3D" id="1.10.10.60">
    <property type="entry name" value="Homeodomain-like"/>
    <property type="match status" value="1"/>
</dbReference>
<dbReference type="GO" id="GO:0042393">
    <property type="term" value="F:histone binding"/>
    <property type="evidence" value="ECO:0007669"/>
    <property type="project" value="TreeGrafter"/>
</dbReference>
<dbReference type="InterPro" id="IPR014876">
    <property type="entry name" value="DEK_C"/>
</dbReference>
<dbReference type="Pfam" id="PF08766">
    <property type="entry name" value="DEK_C"/>
    <property type="match status" value="1"/>
</dbReference>
<feature type="compositionally biased region" description="Basic residues" evidence="7">
    <location>
        <begin position="609"/>
        <end position="620"/>
    </location>
</feature>
<dbReference type="GO" id="GO:2000779">
    <property type="term" value="P:regulation of double-strand break repair"/>
    <property type="evidence" value="ECO:0007669"/>
    <property type="project" value="TreeGrafter"/>
</dbReference>
<evidence type="ECO:0000256" key="2">
    <source>
        <dbReference type="ARBA" id="ARBA00022853"/>
    </source>
</evidence>
<evidence type="ECO:0000256" key="5">
    <source>
        <dbReference type="ARBA" id="ARBA00023163"/>
    </source>
</evidence>
<reference evidence="9 10" key="1">
    <citation type="journal article" date="2021" name="Nat. Plants">
        <title>The Taxus genome provides insights into paclitaxel biosynthesis.</title>
        <authorList>
            <person name="Xiong X."/>
            <person name="Gou J."/>
            <person name="Liao Q."/>
            <person name="Li Y."/>
            <person name="Zhou Q."/>
            <person name="Bi G."/>
            <person name="Li C."/>
            <person name="Du R."/>
            <person name="Wang X."/>
            <person name="Sun T."/>
            <person name="Guo L."/>
            <person name="Liang H."/>
            <person name="Lu P."/>
            <person name="Wu Y."/>
            <person name="Zhang Z."/>
            <person name="Ro D.K."/>
            <person name="Shang Y."/>
            <person name="Huang S."/>
            <person name="Yan J."/>
        </authorList>
    </citation>
    <scope>NUCLEOTIDE SEQUENCE [LARGE SCALE GENOMIC DNA]</scope>
    <source>
        <strain evidence="9">Ta-2019</strain>
    </source>
</reference>
<dbReference type="Proteomes" id="UP000824469">
    <property type="component" value="Unassembled WGS sequence"/>
</dbReference>
<dbReference type="PROSITE" id="PS51998">
    <property type="entry name" value="DEK_C"/>
    <property type="match status" value="1"/>
</dbReference>
<dbReference type="FunFam" id="1.10.10.60:FF:000220">
    <property type="entry name" value="DEK domain-containing chromatin associated protein"/>
    <property type="match status" value="1"/>
</dbReference>
<evidence type="ECO:0000256" key="3">
    <source>
        <dbReference type="ARBA" id="ARBA00023015"/>
    </source>
</evidence>
<dbReference type="SUPFAM" id="SSF109715">
    <property type="entry name" value="DEK C-terminal domain"/>
    <property type="match status" value="1"/>
</dbReference>
<evidence type="ECO:0000256" key="4">
    <source>
        <dbReference type="ARBA" id="ARBA00023125"/>
    </source>
</evidence>
<evidence type="ECO:0000256" key="7">
    <source>
        <dbReference type="SAM" id="MobiDB-lite"/>
    </source>
</evidence>
<comment type="caution">
    <text evidence="9">The sequence shown here is derived from an EMBL/GenBank/DDBJ whole genome shotgun (WGS) entry which is preliminary data.</text>
</comment>
<sequence length="838" mass="93731">MLRMYVMDQQSKWEEYLYLVEFSYNNSFQSSIGMAPFQALYGRECRTPLSWDRLEDRVSLGPALLQDMEQSISCVGLDIIAGAGSGVGDGGAHSHPRSQDPGPSRVGVLRKLEFVIMDEILDDVVEFEMVLIKGSLILGANGRSFPRMRNKRQGIVISWSRNRKGNNGNGWKSGSKWLSSNGGRINDGSIKLRELENREMRSTNHRTGAQKIANMENEVGLGHLKRDRGAHGCPRLVSGHLVSFACFAFKLVMALVGGVENVPVPEEKESNDHSEVVKANGEVDDPMDGGHVPVDGGSVPNDAGHVPSAGSEVQAPTESPPAVIVRKRGRPSLKPKLNVDEETRVRKVVTPNKKVDATPRIQPTTPATSDRPVREKRSVKRFITASSEGASRDFVVDKGSGSGTALKDIPNVVYKLSRKSKGDHILKLLHTVIYGKRVKALHIKNNILQFSGFDPGENKNGEKVKEKLEKLHKENLANLCDVLDLQISKTTKKEELVAKLFEFLEIPHVMQNILPEEKEQNSKPRKRKRADSETPGRTLGEITEKRQQNFNGSSGEDDAKKEVDAGDNEADKQSKHEESEFGKKLEKLSTEKESLKEQHEDKDYEAKGKNSKKLAKKGSKRKADEEIIVKREDEKQGKQIHRTDRNEVGANVRKYKGETENKRTPTKSPKGNSKSTDKKTNSVNSGELGEREDVKINPKRKSGRKPSESKIKNPGDSSLDANDAFRKDQHRSDKSEATYGRKESKNQTDRVSEGKNKSWVKASVSDPTEEQLRFVIRELLHEVDFNTATLSDVVKRLGRHFDQDFTEKKAYIRILVQEELTKIAEDNDNDDVDNQDED</sequence>
<keyword evidence="10" id="KW-1185">Reference proteome</keyword>
<proteinExistence type="predicted"/>
<evidence type="ECO:0000256" key="1">
    <source>
        <dbReference type="ARBA" id="ARBA00004604"/>
    </source>
</evidence>
<keyword evidence="3" id="KW-0805">Transcription regulation</keyword>
<dbReference type="GO" id="GO:0003677">
    <property type="term" value="F:DNA binding"/>
    <property type="evidence" value="ECO:0007669"/>
    <property type="project" value="UniProtKB-KW"/>
</dbReference>
<feature type="region of interest" description="Disordered" evidence="7">
    <location>
        <begin position="514"/>
        <end position="764"/>
    </location>
</feature>
<comment type="subcellular location">
    <subcellularLocation>
        <location evidence="1">Nucleus</location>
        <location evidence="1">Nucleolus</location>
    </subcellularLocation>
</comment>
<keyword evidence="4" id="KW-0238">DNA-binding</keyword>
<keyword evidence="2" id="KW-0156">Chromatin regulator</keyword>
<keyword evidence="6" id="KW-0539">Nucleus</keyword>
<dbReference type="PANTHER" id="PTHR13468">
    <property type="entry name" value="DEK PROTEIN"/>
    <property type="match status" value="1"/>
</dbReference>
<feature type="compositionally biased region" description="Basic and acidic residues" evidence="7">
    <location>
        <begin position="557"/>
        <end position="608"/>
    </location>
</feature>
<evidence type="ECO:0000313" key="9">
    <source>
        <dbReference type="EMBL" id="KAH9294732.1"/>
    </source>
</evidence>
<feature type="domain" description="DEK-C" evidence="8">
    <location>
        <begin position="766"/>
        <end position="821"/>
    </location>
</feature>
<name>A0AA38FAS0_TAXCH</name>
<organism evidence="9 10">
    <name type="scientific">Taxus chinensis</name>
    <name type="common">Chinese yew</name>
    <name type="synonym">Taxus wallichiana var. chinensis</name>
    <dbReference type="NCBI Taxonomy" id="29808"/>
    <lineage>
        <taxon>Eukaryota</taxon>
        <taxon>Viridiplantae</taxon>
        <taxon>Streptophyta</taxon>
        <taxon>Embryophyta</taxon>
        <taxon>Tracheophyta</taxon>
        <taxon>Spermatophyta</taxon>
        <taxon>Pinopsida</taxon>
        <taxon>Pinidae</taxon>
        <taxon>Conifers II</taxon>
        <taxon>Cupressales</taxon>
        <taxon>Taxaceae</taxon>
        <taxon>Taxus</taxon>
    </lineage>
</organism>
<dbReference type="InterPro" id="IPR044198">
    <property type="entry name" value="DEK"/>
</dbReference>
<feature type="compositionally biased region" description="Basic and acidic residues" evidence="7">
    <location>
        <begin position="621"/>
        <end position="647"/>
    </location>
</feature>
<protein>
    <recommendedName>
        <fullName evidence="8">DEK-C domain-containing protein</fullName>
    </recommendedName>
</protein>
<evidence type="ECO:0000256" key="6">
    <source>
        <dbReference type="ARBA" id="ARBA00023242"/>
    </source>
</evidence>
<dbReference type="GO" id="GO:0005730">
    <property type="term" value="C:nucleolus"/>
    <property type="evidence" value="ECO:0007669"/>
    <property type="project" value="UniProtKB-SubCell"/>
</dbReference>
<dbReference type="Gene3D" id="3.30.420.10">
    <property type="entry name" value="Ribonuclease H-like superfamily/Ribonuclease H"/>
    <property type="match status" value="1"/>
</dbReference>
<feature type="region of interest" description="Disordered" evidence="7">
    <location>
        <begin position="282"/>
        <end position="322"/>
    </location>
</feature>
<gene>
    <name evidence="9" type="ORF">KI387_038320</name>
</gene>
<feature type="compositionally biased region" description="Basic and acidic residues" evidence="7">
    <location>
        <begin position="723"/>
        <end position="756"/>
    </location>
</feature>
<accession>A0AA38FAS0</accession>
<dbReference type="InterPro" id="IPR036397">
    <property type="entry name" value="RNaseH_sf"/>
</dbReference>
<dbReference type="GO" id="GO:0006325">
    <property type="term" value="P:chromatin organization"/>
    <property type="evidence" value="ECO:0007669"/>
    <property type="project" value="UniProtKB-KW"/>
</dbReference>
<dbReference type="EMBL" id="JAHRHJ020000011">
    <property type="protein sequence ID" value="KAH9294732.1"/>
    <property type="molecule type" value="Genomic_DNA"/>
</dbReference>
<evidence type="ECO:0000259" key="8">
    <source>
        <dbReference type="PROSITE" id="PS51998"/>
    </source>
</evidence>
<dbReference type="AlphaFoldDB" id="A0AA38FAS0"/>
<evidence type="ECO:0000313" key="10">
    <source>
        <dbReference type="Proteomes" id="UP000824469"/>
    </source>
</evidence>
<keyword evidence="5" id="KW-0804">Transcription</keyword>